<protein>
    <submittedName>
        <fullName evidence="1">Nucleotidyltransferase</fullName>
    </submittedName>
</protein>
<dbReference type="EMBL" id="JAUSWA010000027">
    <property type="protein sequence ID" value="MDQ0495813.1"/>
    <property type="molecule type" value="Genomic_DNA"/>
</dbReference>
<name>A0ABU0L294_9BACL</name>
<reference evidence="1 2" key="1">
    <citation type="submission" date="2023-07" db="EMBL/GenBank/DDBJ databases">
        <title>Genomic Encyclopedia of Type Strains, Phase IV (KMG-IV): sequencing the most valuable type-strain genomes for metagenomic binning, comparative biology and taxonomic classification.</title>
        <authorList>
            <person name="Goeker M."/>
        </authorList>
    </citation>
    <scope>NUCLEOTIDE SEQUENCE [LARGE SCALE GENOMIC DNA]</scope>
    <source>
        <strain evidence="1 2">DSM 14914</strain>
    </source>
</reference>
<gene>
    <name evidence="1" type="ORF">QOZ95_003996</name>
</gene>
<accession>A0ABU0L294</accession>
<sequence length="272" mass="32226">MSDMKRKHDLIKPDMRATILRELRALEQKEQVRIVYACESGSRAWGFPSQDSDYDVRFIYVRPMEWYLSIFDKRDVIERPISDLLDMNGWDLKKALSLFRKSNPPLLEWLQSPIPYLEQYSVADQIRAISPLTFSSKSCMYHYLNMARGNYRDYLQGEQVRIKKYFYVLRPLLACGWIERYNSMPPLEFETLLEALIPSDTELYQVIGHLLERKKAGEELDIEPQLLVLNDFIQQQIAYFEQTAPLLRHMEGERDQQLDDLFRAAVKEVWEA</sequence>
<dbReference type="RefSeq" id="WP_025720725.1">
    <property type="nucleotide sequence ID" value="NZ_CP045298.1"/>
</dbReference>
<evidence type="ECO:0000313" key="1">
    <source>
        <dbReference type="EMBL" id="MDQ0495813.1"/>
    </source>
</evidence>
<proteinExistence type="predicted"/>
<dbReference type="Pfam" id="PF10127">
    <property type="entry name" value="RlaP"/>
    <property type="match status" value="1"/>
</dbReference>
<dbReference type="PANTHER" id="PTHR34817">
    <property type="entry name" value="NUCLEOTIDYLTRANSFERASE"/>
    <property type="match status" value="1"/>
</dbReference>
<dbReference type="Proteomes" id="UP001242811">
    <property type="component" value="Unassembled WGS sequence"/>
</dbReference>
<comment type="caution">
    <text evidence="1">The sequence shown here is derived from an EMBL/GenBank/DDBJ whole genome shotgun (WGS) entry which is preliminary data.</text>
</comment>
<keyword evidence="2" id="KW-1185">Reference proteome</keyword>
<evidence type="ECO:0000313" key="2">
    <source>
        <dbReference type="Proteomes" id="UP001242811"/>
    </source>
</evidence>
<dbReference type="InterPro" id="IPR018775">
    <property type="entry name" value="RlaP"/>
</dbReference>
<organism evidence="1 2">
    <name type="scientific">Paenibacillus brasilensis</name>
    <dbReference type="NCBI Taxonomy" id="128574"/>
    <lineage>
        <taxon>Bacteria</taxon>
        <taxon>Bacillati</taxon>
        <taxon>Bacillota</taxon>
        <taxon>Bacilli</taxon>
        <taxon>Bacillales</taxon>
        <taxon>Paenibacillaceae</taxon>
        <taxon>Paenibacillus</taxon>
    </lineage>
</organism>
<dbReference type="PANTHER" id="PTHR34817:SF2">
    <property type="entry name" value="NUCLEOTIDYLTRANSFERASE"/>
    <property type="match status" value="1"/>
</dbReference>